<feature type="non-terminal residue" evidence="1">
    <location>
        <position position="50"/>
    </location>
</feature>
<reference evidence="1 2" key="1">
    <citation type="submission" date="2016-02" db="EMBL/GenBank/DDBJ databases">
        <title>Genome analysis of coral dinoflagellate symbionts highlights evolutionary adaptations to a symbiotic lifestyle.</title>
        <authorList>
            <person name="Aranda M."/>
            <person name="Li Y."/>
            <person name="Liew Y.J."/>
            <person name="Baumgarten S."/>
            <person name="Simakov O."/>
            <person name="Wilson M."/>
            <person name="Piel J."/>
            <person name="Ashoor H."/>
            <person name="Bougouffa S."/>
            <person name="Bajic V.B."/>
            <person name="Ryu T."/>
            <person name="Ravasi T."/>
            <person name="Bayer T."/>
            <person name="Micklem G."/>
            <person name="Kim H."/>
            <person name="Bhak J."/>
            <person name="Lajeunesse T.C."/>
            <person name="Voolstra C.R."/>
        </authorList>
    </citation>
    <scope>NUCLEOTIDE SEQUENCE [LARGE SCALE GENOMIC DNA]</scope>
    <source>
        <strain evidence="1 2">CCMP2467</strain>
    </source>
</reference>
<evidence type="ECO:0000313" key="2">
    <source>
        <dbReference type="Proteomes" id="UP000186817"/>
    </source>
</evidence>
<comment type="caution">
    <text evidence="1">The sequence shown here is derived from an EMBL/GenBank/DDBJ whole genome shotgun (WGS) entry which is preliminary data.</text>
</comment>
<keyword evidence="2" id="KW-1185">Reference proteome</keyword>
<proteinExistence type="predicted"/>
<gene>
    <name evidence="1" type="ORF">AK812_SmicGene47627</name>
</gene>
<dbReference type="AlphaFoldDB" id="A0A1Q9BR93"/>
<feature type="non-terminal residue" evidence="1">
    <location>
        <position position="1"/>
    </location>
</feature>
<organism evidence="1 2">
    <name type="scientific">Symbiodinium microadriaticum</name>
    <name type="common">Dinoflagellate</name>
    <name type="synonym">Zooxanthella microadriatica</name>
    <dbReference type="NCBI Taxonomy" id="2951"/>
    <lineage>
        <taxon>Eukaryota</taxon>
        <taxon>Sar</taxon>
        <taxon>Alveolata</taxon>
        <taxon>Dinophyceae</taxon>
        <taxon>Suessiales</taxon>
        <taxon>Symbiodiniaceae</taxon>
        <taxon>Symbiodinium</taxon>
    </lineage>
</organism>
<protein>
    <submittedName>
        <fullName evidence="1">Uncharacterized protein</fullName>
    </submittedName>
</protein>
<dbReference type="EMBL" id="LSRX01006018">
    <property type="protein sequence ID" value="OLP73217.1"/>
    <property type="molecule type" value="Genomic_DNA"/>
</dbReference>
<dbReference type="OrthoDB" id="434586at2759"/>
<sequence length="50" mass="5745">ARNKVEMDQPKLYENGVATLWLPTRVVTLSQYRVRAVVTGDAWPSRDRAE</sequence>
<evidence type="ECO:0000313" key="1">
    <source>
        <dbReference type="EMBL" id="OLP73217.1"/>
    </source>
</evidence>
<accession>A0A1Q9BR93</accession>
<name>A0A1Q9BR93_SYMMI</name>
<dbReference type="Proteomes" id="UP000186817">
    <property type="component" value="Unassembled WGS sequence"/>
</dbReference>